<sequence>MLTTKYILVMSNTKPTMSQSGPKIINRFTTPTSHMLTFFPDSQTDYNYFAPNQSQEDHRAQYSNVILTPLDWGQNLDLNLFNHQPPPN</sequence>
<dbReference type="Gramene" id="mRNA:HanXRQr2_Chr08g0323881">
    <property type="protein sequence ID" value="CDS:HanXRQr2_Chr08g0323881.1"/>
    <property type="gene ID" value="HanXRQr2_Chr08g0323881"/>
</dbReference>
<dbReference type="EMBL" id="MNCJ02000323">
    <property type="protein sequence ID" value="KAF5794058.1"/>
    <property type="molecule type" value="Genomic_DNA"/>
</dbReference>
<name>A0A9K3IBU3_HELAN</name>
<keyword evidence="2" id="KW-1185">Reference proteome</keyword>
<gene>
    <name evidence="1" type="ORF">HanXRQr2_Chr08g0323881</name>
</gene>
<organism evidence="1 2">
    <name type="scientific">Helianthus annuus</name>
    <name type="common">Common sunflower</name>
    <dbReference type="NCBI Taxonomy" id="4232"/>
    <lineage>
        <taxon>Eukaryota</taxon>
        <taxon>Viridiplantae</taxon>
        <taxon>Streptophyta</taxon>
        <taxon>Embryophyta</taxon>
        <taxon>Tracheophyta</taxon>
        <taxon>Spermatophyta</taxon>
        <taxon>Magnoliopsida</taxon>
        <taxon>eudicotyledons</taxon>
        <taxon>Gunneridae</taxon>
        <taxon>Pentapetalae</taxon>
        <taxon>asterids</taxon>
        <taxon>campanulids</taxon>
        <taxon>Asterales</taxon>
        <taxon>Asteraceae</taxon>
        <taxon>Asteroideae</taxon>
        <taxon>Heliantheae alliance</taxon>
        <taxon>Heliantheae</taxon>
        <taxon>Helianthus</taxon>
    </lineage>
</organism>
<reference evidence="1" key="1">
    <citation type="journal article" date="2017" name="Nature">
        <title>The sunflower genome provides insights into oil metabolism, flowering and Asterid evolution.</title>
        <authorList>
            <person name="Badouin H."/>
            <person name="Gouzy J."/>
            <person name="Grassa C.J."/>
            <person name="Murat F."/>
            <person name="Staton S.E."/>
            <person name="Cottret L."/>
            <person name="Lelandais-Briere C."/>
            <person name="Owens G.L."/>
            <person name="Carrere S."/>
            <person name="Mayjonade B."/>
            <person name="Legrand L."/>
            <person name="Gill N."/>
            <person name="Kane N.C."/>
            <person name="Bowers J.E."/>
            <person name="Hubner S."/>
            <person name="Bellec A."/>
            <person name="Berard A."/>
            <person name="Berges H."/>
            <person name="Blanchet N."/>
            <person name="Boniface M.C."/>
            <person name="Brunel D."/>
            <person name="Catrice O."/>
            <person name="Chaidir N."/>
            <person name="Claudel C."/>
            <person name="Donnadieu C."/>
            <person name="Faraut T."/>
            <person name="Fievet G."/>
            <person name="Helmstetter N."/>
            <person name="King M."/>
            <person name="Knapp S.J."/>
            <person name="Lai Z."/>
            <person name="Le Paslier M.C."/>
            <person name="Lippi Y."/>
            <person name="Lorenzon L."/>
            <person name="Mandel J.R."/>
            <person name="Marage G."/>
            <person name="Marchand G."/>
            <person name="Marquand E."/>
            <person name="Bret-Mestries E."/>
            <person name="Morien E."/>
            <person name="Nambeesan S."/>
            <person name="Nguyen T."/>
            <person name="Pegot-Espagnet P."/>
            <person name="Pouilly N."/>
            <person name="Raftis F."/>
            <person name="Sallet E."/>
            <person name="Schiex T."/>
            <person name="Thomas J."/>
            <person name="Vandecasteele C."/>
            <person name="Vares D."/>
            <person name="Vear F."/>
            <person name="Vautrin S."/>
            <person name="Crespi M."/>
            <person name="Mangin B."/>
            <person name="Burke J.M."/>
            <person name="Salse J."/>
            <person name="Munos S."/>
            <person name="Vincourt P."/>
            <person name="Rieseberg L.H."/>
            <person name="Langlade N.B."/>
        </authorList>
    </citation>
    <scope>NUCLEOTIDE SEQUENCE</scope>
    <source>
        <tissue evidence="1">Leaves</tissue>
    </source>
</reference>
<dbReference type="Proteomes" id="UP000215914">
    <property type="component" value="Unassembled WGS sequence"/>
</dbReference>
<accession>A0A9K3IBU3</accession>
<evidence type="ECO:0000313" key="1">
    <source>
        <dbReference type="EMBL" id="KAF5794058.1"/>
    </source>
</evidence>
<protein>
    <submittedName>
        <fullName evidence="1">Uncharacterized protein</fullName>
    </submittedName>
</protein>
<proteinExistence type="predicted"/>
<reference evidence="1" key="2">
    <citation type="submission" date="2020-06" db="EMBL/GenBank/DDBJ databases">
        <title>Helianthus annuus Genome sequencing and assembly Release 2.</title>
        <authorList>
            <person name="Gouzy J."/>
            <person name="Langlade N."/>
            <person name="Munos S."/>
        </authorList>
    </citation>
    <scope>NUCLEOTIDE SEQUENCE</scope>
    <source>
        <tissue evidence="1">Leaves</tissue>
    </source>
</reference>
<evidence type="ECO:0000313" key="2">
    <source>
        <dbReference type="Proteomes" id="UP000215914"/>
    </source>
</evidence>
<comment type="caution">
    <text evidence="1">The sequence shown here is derived from an EMBL/GenBank/DDBJ whole genome shotgun (WGS) entry which is preliminary data.</text>
</comment>
<dbReference type="AlphaFoldDB" id="A0A9K3IBU3"/>